<dbReference type="PANTHER" id="PTHR33127:SF5">
    <property type="entry name" value="TRANSMEMBRANE PROTEIN"/>
    <property type="match status" value="1"/>
</dbReference>
<keyword evidence="3" id="KW-1185">Reference proteome</keyword>
<dbReference type="SMART" id="SM00256">
    <property type="entry name" value="FBOX"/>
    <property type="match status" value="1"/>
</dbReference>
<evidence type="ECO:0000313" key="2">
    <source>
        <dbReference type="EMBL" id="THG16012.1"/>
    </source>
</evidence>
<name>A0A4S4EIR0_CAMSN</name>
<proteinExistence type="predicted"/>
<organism evidence="2 3">
    <name type="scientific">Camellia sinensis var. sinensis</name>
    <name type="common">China tea</name>
    <dbReference type="NCBI Taxonomy" id="542762"/>
    <lineage>
        <taxon>Eukaryota</taxon>
        <taxon>Viridiplantae</taxon>
        <taxon>Streptophyta</taxon>
        <taxon>Embryophyta</taxon>
        <taxon>Tracheophyta</taxon>
        <taxon>Spermatophyta</taxon>
        <taxon>Magnoliopsida</taxon>
        <taxon>eudicotyledons</taxon>
        <taxon>Gunneridae</taxon>
        <taxon>Pentapetalae</taxon>
        <taxon>asterids</taxon>
        <taxon>Ericales</taxon>
        <taxon>Theaceae</taxon>
        <taxon>Camellia</taxon>
    </lineage>
</organism>
<gene>
    <name evidence="2" type="ORF">TEA_008108</name>
</gene>
<reference evidence="2 3" key="1">
    <citation type="journal article" date="2018" name="Proc. Natl. Acad. Sci. U.S.A.">
        <title>Draft genome sequence of Camellia sinensis var. sinensis provides insights into the evolution of the tea genome and tea quality.</title>
        <authorList>
            <person name="Wei C."/>
            <person name="Yang H."/>
            <person name="Wang S."/>
            <person name="Zhao J."/>
            <person name="Liu C."/>
            <person name="Gao L."/>
            <person name="Xia E."/>
            <person name="Lu Y."/>
            <person name="Tai Y."/>
            <person name="She G."/>
            <person name="Sun J."/>
            <person name="Cao H."/>
            <person name="Tong W."/>
            <person name="Gao Q."/>
            <person name="Li Y."/>
            <person name="Deng W."/>
            <person name="Jiang X."/>
            <person name="Wang W."/>
            <person name="Chen Q."/>
            <person name="Zhang S."/>
            <person name="Li H."/>
            <person name="Wu J."/>
            <person name="Wang P."/>
            <person name="Li P."/>
            <person name="Shi C."/>
            <person name="Zheng F."/>
            <person name="Jian J."/>
            <person name="Huang B."/>
            <person name="Shan D."/>
            <person name="Shi M."/>
            <person name="Fang C."/>
            <person name="Yue Y."/>
            <person name="Li F."/>
            <person name="Li D."/>
            <person name="Wei S."/>
            <person name="Han B."/>
            <person name="Jiang C."/>
            <person name="Yin Y."/>
            <person name="Xia T."/>
            <person name="Zhang Z."/>
            <person name="Bennetzen J.L."/>
            <person name="Zhao S."/>
            <person name="Wan X."/>
        </authorList>
    </citation>
    <scope>NUCLEOTIDE SEQUENCE [LARGE SCALE GENOMIC DNA]</scope>
    <source>
        <strain evidence="3">cv. Shuchazao</strain>
        <tissue evidence="2">Leaf</tissue>
    </source>
</reference>
<dbReference type="AlphaFoldDB" id="A0A4S4EIR0"/>
<dbReference type="CDD" id="cd09917">
    <property type="entry name" value="F-box_SF"/>
    <property type="match status" value="1"/>
</dbReference>
<dbReference type="EMBL" id="SDRB02004344">
    <property type="protein sequence ID" value="THG16012.1"/>
    <property type="molecule type" value="Genomic_DNA"/>
</dbReference>
<dbReference type="InterPro" id="IPR001810">
    <property type="entry name" value="F-box_dom"/>
</dbReference>
<dbReference type="Gene3D" id="1.20.1280.50">
    <property type="match status" value="1"/>
</dbReference>
<evidence type="ECO:0000313" key="3">
    <source>
        <dbReference type="Proteomes" id="UP000306102"/>
    </source>
</evidence>
<dbReference type="InterPro" id="IPR005174">
    <property type="entry name" value="KIB1-4_b-propeller"/>
</dbReference>
<dbReference type="InterPro" id="IPR036047">
    <property type="entry name" value="F-box-like_dom_sf"/>
</dbReference>
<dbReference type="Pfam" id="PF00646">
    <property type="entry name" value="F-box"/>
    <property type="match status" value="1"/>
</dbReference>
<dbReference type="PANTHER" id="PTHR33127">
    <property type="entry name" value="TRANSMEMBRANE PROTEIN"/>
    <property type="match status" value="1"/>
</dbReference>
<accession>A0A4S4EIR0</accession>
<dbReference type="PROSITE" id="PS50181">
    <property type="entry name" value="FBOX"/>
    <property type="match status" value="1"/>
</dbReference>
<protein>
    <recommendedName>
        <fullName evidence="1">F-box domain-containing protein</fullName>
    </recommendedName>
</protein>
<comment type="caution">
    <text evidence="2">The sequence shown here is derived from an EMBL/GenBank/DDBJ whole genome shotgun (WGS) entry which is preliminary data.</text>
</comment>
<dbReference type="Proteomes" id="UP000306102">
    <property type="component" value="Unassembled WGS sequence"/>
</dbReference>
<dbReference type="SUPFAM" id="SSF81383">
    <property type="entry name" value="F-box domain"/>
    <property type="match status" value="1"/>
</dbReference>
<dbReference type="Pfam" id="PF03478">
    <property type="entry name" value="Beta-prop_KIB1-4"/>
    <property type="match status" value="1"/>
</dbReference>
<feature type="domain" description="F-box" evidence="1">
    <location>
        <begin position="23"/>
        <end position="81"/>
    </location>
</feature>
<dbReference type="STRING" id="542762.A0A4S4EIR0"/>
<evidence type="ECO:0000259" key="1">
    <source>
        <dbReference type="PROSITE" id="PS50181"/>
    </source>
</evidence>
<sequence>MDENLIDRHNLSELENTTVDDIMRDWTNLPSELLSLILSHLFLYDIKRFRNVCKTWQSVTSQQVEPSPIHCPIAHSHWLMFFSGYKMPLNFYNPLYEDIYQMAIPLELSGAVLRFSNNGWLLMSRGEYPMFFFNPFTNAKIDLPDLPEYYYFDTISFSSVPTSSDCTVFGILGLFNDIAWFSSISRGEESWTWATVNGNLNFQPSHTNPIFYNEVFYCLGQDCNLGLFNPKEKDSSWTVLDGPKKPHGCDSEHESYLMECDGKLLSVFVGNKGRGVSVYTLDESEMAWQRVTDLGRKMLFVSHSTSVSSTKVVEGIENKIYFPRFCGKHGIFYCLATNRIWMVEMSFQHENYRSKPQLFLTNVNGPGFPPVSDRIEGSAIPSETKLGKPPKKPIRLNFNHPYSLHRCQYVAAKQQSSGGGPNFHLPDEILAVISTDPYNQLDLARNITSMEIASRISKLESEVRERVGLLLLGKCV</sequence>